<reference evidence="3" key="2">
    <citation type="submission" date="2018-11" db="EMBL/GenBank/DDBJ databases">
        <authorList>
            <consortium name="Pathogen Informatics"/>
        </authorList>
    </citation>
    <scope>NUCLEOTIDE SEQUENCE [LARGE SCALE GENOMIC DNA]</scope>
</reference>
<dbReference type="Proteomes" id="UP000031036">
    <property type="component" value="Unassembled WGS sequence"/>
</dbReference>
<dbReference type="InterPro" id="IPR036273">
    <property type="entry name" value="CRAL/TRIO_N_dom_sf"/>
</dbReference>
<feature type="domain" description="CRAL-TRIO" evidence="1">
    <location>
        <begin position="85"/>
        <end position="267"/>
    </location>
</feature>
<dbReference type="AlphaFoldDB" id="A0A0B2VAR9"/>
<protein>
    <submittedName>
        <fullName evidence="2">CRAL-TRIO domain-containing protein C34C12.6</fullName>
    </submittedName>
</protein>
<accession>A0A0B2VAR9</accession>
<dbReference type="SMART" id="SM00516">
    <property type="entry name" value="SEC14"/>
    <property type="match status" value="1"/>
</dbReference>
<dbReference type="PROSITE" id="PS50191">
    <property type="entry name" value="CRAL_TRIO"/>
    <property type="match status" value="1"/>
</dbReference>
<dbReference type="OMA" id="FLFVERA"/>
<proteinExistence type="predicted"/>
<dbReference type="Gene3D" id="2.60.120.680">
    <property type="entry name" value="GOLD domain"/>
    <property type="match status" value="1"/>
</dbReference>
<reference evidence="2 4" key="1">
    <citation type="submission" date="2014-11" db="EMBL/GenBank/DDBJ databases">
        <title>Genetic blueprint of the zoonotic pathogen Toxocara canis.</title>
        <authorList>
            <person name="Zhu X.-Q."/>
            <person name="Korhonen P.K."/>
            <person name="Cai H."/>
            <person name="Young N.D."/>
            <person name="Nejsum P."/>
            <person name="von Samson-Himmelstjerna G."/>
            <person name="Boag P.R."/>
            <person name="Tan P."/>
            <person name="Li Q."/>
            <person name="Min J."/>
            <person name="Yang Y."/>
            <person name="Wang X."/>
            <person name="Fang X."/>
            <person name="Hall R.S."/>
            <person name="Hofmann A."/>
            <person name="Sternberg P.W."/>
            <person name="Jex A.R."/>
            <person name="Gasser R.B."/>
        </authorList>
    </citation>
    <scope>NUCLEOTIDE SEQUENCE [LARGE SCALE GENOMIC DNA]</scope>
    <source>
        <strain evidence="2">PN_DK_2014</strain>
    </source>
</reference>
<organism evidence="2 4">
    <name type="scientific">Toxocara canis</name>
    <name type="common">Canine roundworm</name>
    <dbReference type="NCBI Taxonomy" id="6265"/>
    <lineage>
        <taxon>Eukaryota</taxon>
        <taxon>Metazoa</taxon>
        <taxon>Ecdysozoa</taxon>
        <taxon>Nematoda</taxon>
        <taxon>Chromadorea</taxon>
        <taxon>Rhabditida</taxon>
        <taxon>Spirurina</taxon>
        <taxon>Ascaridomorpha</taxon>
        <taxon>Ascaridoidea</taxon>
        <taxon>Toxocaridae</taxon>
        <taxon>Toxocara</taxon>
    </lineage>
</organism>
<dbReference type="InterPro" id="IPR001251">
    <property type="entry name" value="CRAL-TRIO_dom"/>
</dbReference>
<gene>
    <name evidence="2" type="primary">C34C12.6</name>
    <name evidence="2" type="ORF">Tcan_13971</name>
    <name evidence="3" type="ORF">TCNE_LOCUS15104</name>
</gene>
<dbReference type="SUPFAM" id="SSF46938">
    <property type="entry name" value="CRAL/TRIO N-terminal domain"/>
    <property type="match status" value="1"/>
</dbReference>
<evidence type="ECO:0000313" key="2">
    <source>
        <dbReference type="EMBL" id="KHN78552.1"/>
    </source>
</evidence>
<sequence length="399" mass="46999">MSVYPEAAPHLSLEERSMVAQLRDRLLQTMPEGIPCDLDTDLNLVRWIRGYQHNIDRIIKTFPEYVSSRKAAGFDRSDHAERFFEMAHIKPYLPYIASSRLDDRVWSDQHNAFLFVERGWSQPKEFVKAIRSSDYLLHCFGYSEMLLQYILRREKAQEENKGPVQFIVLFDLYDVNLTDYLNPLSAHIRLWQTRSDLWQDWYPEMVQRIFLVNPPKLVSVLWKLARMFLNDHNCKLIEIVSNKKDLIKHLPAWFVPKEFGGEFVNTVPPGDESGVSRRRRITADDHLRSYEVYRRKGVERPKPNHQDIAAESTFKHVVDVPAEHALLWDFTTNVEVDFAIYANENERQMVYPRLRLMSTKVPEEGCLEDLPPNQYLFEFHNNSSFFTLKLDYSISVVPL</sequence>
<dbReference type="Gene3D" id="3.40.525.10">
    <property type="entry name" value="CRAL-TRIO lipid binding domain"/>
    <property type="match status" value="1"/>
</dbReference>
<dbReference type="GO" id="GO:0005737">
    <property type="term" value="C:cytoplasm"/>
    <property type="evidence" value="ECO:0007669"/>
    <property type="project" value="TreeGrafter"/>
</dbReference>
<evidence type="ECO:0000313" key="3">
    <source>
        <dbReference type="EMBL" id="VDM46425.1"/>
    </source>
</evidence>
<dbReference type="InterPro" id="IPR036598">
    <property type="entry name" value="GOLD_dom_sf"/>
</dbReference>
<evidence type="ECO:0000313" key="4">
    <source>
        <dbReference type="Proteomes" id="UP000031036"/>
    </source>
</evidence>
<dbReference type="OrthoDB" id="1434354at2759"/>
<dbReference type="EMBL" id="JPKZ01002087">
    <property type="protein sequence ID" value="KHN78552.1"/>
    <property type="molecule type" value="Genomic_DNA"/>
</dbReference>
<dbReference type="CDD" id="cd00170">
    <property type="entry name" value="SEC14"/>
    <property type="match status" value="1"/>
</dbReference>
<dbReference type="PANTHER" id="PTHR23324">
    <property type="entry name" value="SEC14 RELATED PROTEIN"/>
    <property type="match status" value="1"/>
</dbReference>
<name>A0A0B2VAR9_TOXCA</name>
<dbReference type="SUPFAM" id="SSF52087">
    <property type="entry name" value="CRAL/TRIO domain"/>
    <property type="match status" value="1"/>
</dbReference>
<dbReference type="EMBL" id="UYWY01022630">
    <property type="protein sequence ID" value="VDM46425.1"/>
    <property type="molecule type" value="Genomic_DNA"/>
</dbReference>
<keyword evidence="4" id="KW-1185">Reference proteome</keyword>
<dbReference type="Pfam" id="PF00650">
    <property type="entry name" value="CRAL_TRIO"/>
    <property type="match status" value="1"/>
</dbReference>
<dbReference type="SUPFAM" id="SSF101576">
    <property type="entry name" value="Supernatant protein factor (SPF), C-terminal domain"/>
    <property type="match status" value="1"/>
</dbReference>
<dbReference type="PANTHER" id="PTHR23324:SF87">
    <property type="entry name" value="CRAL-TRIO DOMAIN-CONTAINING PROTEIN C34C12.6"/>
    <property type="match status" value="1"/>
</dbReference>
<dbReference type="InterPro" id="IPR036865">
    <property type="entry name" value="CRAL-TRIO_dom_sf"/>
</dbReference>
<evidence type="ECO:0000259" key="1">
    <source>
        <dbReference type="PROSITE" id="PS50191"/>
    </source>
</evidence>
<dbReference type="STRING" id="6265.A0A0B2VAR9"/>
<dbReference type="InterPro" id="IPR051064">
    <property type="entry name" value="SEC14/CRAL-TRIO_domain"/>
</dbReference>